<feature type="transmembrane region" description="Helical" evidence="6">
    <location>
        <begin position="51"/>
        <end position="69"/>
    </location>
</feature>
<evidence type="ECO:0000256" key="1">
    <source>
        <dbReference type="ARBA" id="ARBA00004651"/>
    </source>
</evidence>
<evidence type="ECO:0000256" key="6">
    <source>
        <dbReference type="SAM" id="Phobius"/>
    </source>
</evidence>
<dbReference type="InterPro" id="IPR018588">
    <property type="entry name" value="Dihaem_cytochrome-c"/>
</dbReference>
<organism evidence="8 9">
    <name type="scientific">Ruegeria atlantica</name>
    <dbReference type="NCBI Taxonomy" id="81569"/>
    <lineage>
        <taxon>Bacteria</taxon>
        <taxon>Pseudomonadati</taxon>
        <taxon>Pseudomonadota</taxon>
        <taxon>Alphaproteobacteria</taxon>
        <taxon>Rhodobacterales</taxon>
        <taxon>Roseobacteraceae</taxon>
        <taxon>Ruegeria</taxon>
    </lineage>
</organism>
<dbReference type="EMBL" id="WVRA01000010">
    <property type="protein sequence ID" value="NOE20426.1"/>
    <property type="molecule type" value="Genomic_DNA"/>
</dbReference>
<dbReference type="Pfam" id="PF09626">
    <property type="entry name" value="DHC"/>
    <property type="match status" value="1"/>
</dbReference>
<dbReference type="AlphaFoldDB" id="A0AA91C0R1"/>
<dbReference type="SUPFAM" id="SSF81342">
    <property type="entry name" value="Transmembrane di-heme cytochromes"/>
    <property type="match status" value="1"/>
</dbReference>
<accession>A0AA91C0R1</accession>
<dbReference type="RefSeq" id="WP_152460759.1">
    <property type="nucleotide sequence ID" value="NZ_WVRA01000010.1"/>
</dbReference>
<keyword evidence="5 6" id="KW-0472">Membrane</keyword>
<evidence type="ECO:0000256" key="3">
    <source>
        <dbReference type="ARBA" id="ARBA00022692"/>
    </source>
</evidence>
<evidence type="ECO:0000259" key="7">
    <source>
        <dbReference type="Pfam" id="PF01292"/>
    </source>
</evidence>
<dbReference type="GO" id="GO:0005886">
    <property type="term" value="C:plasma membrane"/>
    <property type="evidence" value="ECO:0007669"/>
    <property type="project" value="UniProtKB-SubCell"/>
</dbReference>
<sequence length="379" mass="41147">MREVPAPFDGLAYDGHLVWDRFTRVFHWGLVACVSTALVSGFLLDASWIRLHLVSGSLAIALVTARTVWGFTGPTYARFSQFLPSYRQVISHLRAGAAHARHIGHNPLAALMVFVLLTLIVGLGLTGVASLGSGLKSGPMAASLPASQGHIWSKIHELAAFALLSFIALHIGGVVLESRRSRENLARSMITGRKEMRAGDLTAPPRPAQRALAALFISGLVIIATGAINRMSQSPLPLPPVGSMALVYSDECAACHMAYHPSLRPAASWQLMMDKLDSHFGEDATLPKETGDEITVWLVKHSAETVDSKPATLWTGLQETLPVALPNTDIWQRLHGSLADGTFTRRTIHSRSNCFACHRDAESGWFSPFQISVPKEPKQ</sequence>
<comment type="subcellular location">
    <subcellularLocation>
        <location evidence="1">Cell membrane</location>
        <topology evidence="1">Multi-pass membrane protein</topology>
    </subcellularLocation>
</comment>
<dbReference type="Gene3D" id="1.20.950.20">
    <property type="entry name" value="Transmembrane di-heme cytochromes, Chain C"/>
    <property type="match status" value="1"/>
</dbReference>
<gene>
    <name evidence="8" type="ORF">GS634_20055</name>
</gene>
<feature type="transmembrane region" description="Helical" evidence="6">
    <location>
        <begin position="25"/>
        <end position="44"/>
    </location>
</feature>
<feature type="transmembrane region" description="Helical" evidence="6">
    <location>
        <begin position="211"/>
        <end position="228"/>
    </location>
</feature>
<keyword evidence="3 6" id="KW-0812">Transmembrane</keyword>
<proteinExistence type="predicted"/>
<dbReference type="Pfam" id="PF01292">
    <property type="entry name" value="Ni_hydr_CYTB"/>
    <property type="match status" value="1"/>
</dbReference>
<dbReference type="InterPro" id="IPR011577">
    <property type="entry name" value="Cyt_b561_bac/Ni-Hgenase"/>
</dbReference>
<dbReference type="PANTHER" id="PTHR30485">
    <property type="entry name" value="NI/FE-HYDROGENASE 1 B-TYPE CYTOCHROME SUBUNIT"/>
    <property type="match status" value="1"/>
</dbReference>
<feature type="domain" description="Cytochrome b561 bacterial/Ni-hydrogenase" evidence="7">
    <location>
        <begin position="18"/>
        <end position="192"/>
    </location>
</feature>
<dbReference type="Proteomes" id="UP000597886">
    <property type="component" value="Unassembled WGS sequence"/>
</dbReference>
<evidence type="ECO:0000313" key="9">
    <source>
        <dbReference type="Proteomes" id="UP000597886"/>
    </source>
</evidence>
<dbReference type="InterPro" id="IPR051542">
    <property type="entry name" value="Hydrogenase_cytochrome"/>
</dbReference>
<reference evidence="8" key="1">
    <citation type="submission" date="2019-12" db="EMBL/GenBank/DDBJ databases">
        <title>Ruegeria JWLKs population differentiation of coral mucus and skeleton niches.</title>
        <authorList>
            <person name="Luo D."/>
        </authorList>
    </citation>
    <scope>NUCLEOTIDE SEQUENCE</scope>
    <source>
        <strain evidence="8">HKCCD6181</strain>
    </source>
</reference>
<dbReference type="PANTHER" id="PTHR30485:SF2">
    <property type="entry name" value="BLL0597 PROTEIN"/>
    <property type="match status" value="1"/>
</dbReference>
<feature type="transmembrane region" description="Helical" evidence="6">
    <location>
        <begin position="155"/>
        <end position="176"/>
    </location>
</feature>
<protein>
    <submittedName>
        <fullName evidence="8">Cytochrome B</fullName>
    </submittedName>
</protein>
<evidence type="ECO:0000313" key="8">
    <source>
        <dbReference type="EMBL" id="NOE20426.1"/>
    </source>
</evidence>
<dbReference type="GO" id="GO:0009055">
    <property type="term" value="F:electron transfer activity"/>
    <property type="evidence" value="ECO:0007669"/>
    <property type="project" value="InterPro"/>
</dbReference>
<dbReference type="GO" id="GO:0020037">
    <property type="term" value="F:heme binding"/>
    <property type="evidence" value="ECO:0007669"/>
    <property type="project" value="TreeGrafter"/>
</dbReference>
<evidence type="ECO:0000256" key="2">
    <source>
        <dbReference type="ARBA" id="ARBA00022475"/>
    </source>
</evidence>
<comment type="caution">
    <text evidence="8">The sequence shown here is derived from an EMBL/GenBank/DDBJ whole genome shotgun (WGS) entry which is preliminary data.</text>
</comment>
<evidence type="ECO:0000256" key="5">
    <source>
        <dbReference type="ARBA" id="ARBA00023136"/>
    </source>
</evidence>
<name>A0AA91C0R1_9RHOB</name>
<evidence type="ECO:0000256" key="4">
    <source>
        <dbReference type="ARBA" id="ARBA00022989"/>
    </source>
</evidence>
<feature type="transmembrane region" description="Helical" evidence="6">
    <location>
        <begin position="108"/>
        <end position="135"/>
    </location>
</feature>
<keyword evidence="2" id="KW-1003">Cell membrane</keyword>
<dbReference type="GO" id="GO:0022904">
    <property type="term" value="P:respiratory electron transport chain"/>
    <property type="evidence" value="ECO:0007669"/>
    <property type="project" value="InterPro"/>
</dbReference>
<dbReference type="InterPro" id="IPR016174">
    <property type="entry name" value="Di-haem_cyt_TM"/>
</dbReference>
<keyword evidence="4 6" id="KW-1133">Transmembrane helix</keyword>